<evidence type="ECO:0000259" key="1">
    <source>
        <dbReference type="Pfam" id="PF03407"/>
    </source>
</evidence>
<accession>A0ABM0MTA3</accession>
<dbReference type="PANTHER" id="PTHR47032:SF1">
    <property type="entry name" value="UDP-D-XYLOSE:L-FUCOSE ALPHA-1,3-D-XYLOSYLTRANSFERASE-RELATED"/>
    <property type="match status" value="1"/>
</dbReference>
<proteinExistence type="predicted"/>
<name>A0ABM0MTA3_SACKO</name>
<dbReference type="InterPro" id="IPR005069">
    <property type="entry name" value="Nucl-diP-sugar_transferase"/>
</dbReference>
<evidence type="ECO:0000313" key="2">
    <source>
        <dbReference type="Proteomes" id="UP000694865"/>
    </source>
</evidence>
<dbReference type="GeneID" id="102804354"/>
<evidence type="ECO:0000313" key="3">
    <source>
        <dbReference type="RefSeq" id="XP_006823244.1"/>
    </source>
</evidence>
<dbReference type="Proteomes" id="UP000694865">
    <property type="component" value="Unplaced"/>
</dbReference>
<dbReference type="PANTHER" id="PTHR47032">
    <property type="entry name" value="UDP-D-XYLOSE:L-FUCOSE ALPHA-1,3-D-XYLOSYLTRANSFERASE-RELATED"/>
    <property type="match status" value="1"/>
</dbReference>
<reference evidence="3" key="1">
    <citation type="submission" date="2025-08" db="UniProtKB">
        <authorList>
            <consortium name="RefSeq"/>
        </authorList>
    </citation>
    <scope>IDENTIFICATION</scope>
    <source>
        <tissue evidence="3">Testes</tissue>
    </source>
</reference>
<dbReference type="RefSeq" id="XP_006823244.1">
    <property type="nucleotide sequence ID" value="XM_006823181.1"/>
</dbReference>
<organism evidence="2 3">
    <name type="scientific">Saccoglossus kowalevskii</name>
    <name type="common">Acorn worm</name>
    <dbReference type="NCBI Taxonomy" id="10224"/>
    <lineage>
        <taxon>Eukaryota</taxon>
        <taxon>Metazoa</taxon>
        <taxon>Hemichordata</taxon>
        <taxon>Enteropneusta</taxon>
        <taxon>Harrimaniidae</taxon>
        <taxon>Saccoglossus</taxon>
    </lineage>
</organism>
<gene>
    <name evidence="3" type="primary">LOC102804354</name>
</gene>
<sequence>MTESDAVWFGNPLRFFRKLIHPSDMHVNVANYAKGDGFCACFLFLNATRATQRVWNTLTMRLGNRMSTFEDGLENIGGKGSEQVMLSNIAIREDPIELNYLSKDRFVSGQWYNNVEMQHNLTPVVLQNNYVIGNTNKIRRAKKWGHWFLSRDMMECIANACQINKAI</sequence>
<dbReference type="InterPro" id="IPR052636">
    <property type="entry name" value="UDP-D-xylose:L-fucose_XylT"/>
</dbReference>
<protein>
    <submittedName>
        <fullName evidence="3">Uncharacterized protein LOC102804354</fullName>
    </submittedName>
</protein>
<keyword evidence="2" id="KW-1185">Reference proteome</keyword>
<feature type="domain" description="Nucleotide-diphospho-sugar transferase" evidence="1">
    <location>
        <begin position="1"/>
        <end position="140"/>
    </location>
</feature>
<dbReference type="Pfam" id="PF03407">
    <property type="entry name" value="Nucleotid_trans"/>
    <property type="match status" value="1"/>
</dbReference>